<name>A0A2J6S1Z3_HYAVF</name>
<keyword evidence="1" id="KW-0732">Signal</keyword>
<feature type="chain" id="PRO_5014349838" evidence="1">
    <location>
        <begin position="18"/>
        <end position="101"/>
    </location>
</feature>
<proteinExistence type="predicted"/>
<reference evidence="2 3" key="1">
    <citation type="submission" date="2016-04" db="EMBL/GenBank/DDBJ databases">
        <title>A degradative enzymes factory behind the ericoid mycorrhizal symbiosis.</title>
        <authorList>
            <consortium name="DOE Joint Genome Institute"/>
            <person name="Martino E."/>
            <person name="Morin E."/>
            <person name="Grelet G."/>
            <person name="Kuo A."/>
            <person name="Kohler A."/>
            <person name="Daghino S."/>
            <person name="Barry K."/>
            <person name="Choi C."/>
            <person name="Cichocki N."/>
            <person name="Clum A."/>
            <person name="Copeland A."/>
            <person name="Hainaut M."/>
            <person name="Haridas S."/>
            <person name="Labutti K."/>
            <person name="Lindquist E."/>
            <person name="Lipzen A."/>
            <person name="Khouja H.-R."/>
            <person name="Murat C."/>
            <person name="Ohm R."/>
            <person name="Olson A."/>
            <person name="Spatafora J."/>
            <person name="Veneault-Fourrey C."/>
            <person name="Henrissat B."/>
            <person name="Grigoriev I."/>
            <person name="Martin F."/>
            <person name="Perotto S."/>
        </authorList>
    </citation>
    <scope>NUCLEOTIDE SEQUENCE [LARGE SCALE GENOMIC DNA]</scope>
    <source>
        <strain evidence="2 3">F</strain>
    </source>
</reference>
<gene>
    <name evidence="2" type="ORF">L207DRAFT_579720</name>
</gene>
<sequence>MYLTRLLALCILASTLAALPTPSPPTNKTECDEAVNEENKALQAEQQAQGLATVAAAVANQAAVTAAQQAARVDRDRATAFAAIANEVCSAEFRKERARKA</sequence>
<evidence type="ECO:0000256" key="1">
    <source>
        <dbReference type="SAM" id="SignalP"/>
    </source>
</evidence>
<accession>A0A2J6S1Z3</accession>
<dbReference type="EMBL" id="KZ613941">
    <property type="protein sequence ID" value="PMD44793.1"/>
    <property type="molecule type" value="Genomic_DNA"/>
</dbReference>
<feature type="signal peptide" evidence="1">
    <location>
        <begin position="1"/>
        <end position="17"/>
    </location>
</feature>
<dbReference type="Proteomes" id="UP000235786">
    <property type="component" value="Unassembled WGS sequence"/>
</dbReference>
<organism evidence="2 3">
    <name type="scientific">Hyaloscypha variabilis (strain UAMH 11265 / GT02V1 / F)</name>
    <name type="common">Meliniomyces variabilis</name>
    <dbReference type="NCBI Taxonomy" id="1149755"/>
    <lineage>
        <taxon>Eukaryota</taxon>
        <taxon>Fungi</taxon>
        <taxon>Dikarya</taxon>
        <taxon>Ascomycota</taxon>
        <taxon>Pezizomycotina</taxon>
        <taxon>Leotiomycetes</taxon>
        <taxon>Helotiales</taxon>
        <taxon>Hyaloscyphaceae</taxon>
        <taxon>Hyaloscypha</taxon>
        <taxon>Hyaloscypha variabilis</taxon>
    </lineage>
</organism>
<evidence type="ECO:0000313" key="2">
    <source>
        <dbReference type="EMBL" id="PMD44793.1"/>
    </source>
</evidence>
<dbReference type="AlphaFoldDB" id="A0A2J6S1Z3"/>
<protein>
    <submittedName>
        <fullName evidence="2">Uncharacterized protein</fullName>
    </submittedName>
</protein>
<keyword evidence="3" id="KW-1185">Reference proteome</keyword>
<evidence type="ECO:0000313" key="3">
    <source>
        <dbReference type="Proteomes" id="UP000235786"/>
    </source>
</evidence>